<dbReference type="Gene3D" id="1.10.510.10">
    <property type="entry name" value="Transferase(Phosphotransferase) domain 1"/>
    <property type="match status" value="1"/>
</dbReference>
<dbReference type="PROSITE" id="PS00108">
    <property type="entry name" value="PROTEIN_KINASE_ST"/>
    <property type="match status" value="1"/>
</dbReference>
<dbReference type="InterPro" id="IPR017441">
    <property type="entry name" value="Protein_kinase_ATP_BS"/>
</dbReference>
<dbReference type="GO" id="GO:0004674">
    <property type="term" value="F:protein serine/threonine kinase activity"/>
    <property type="evidence" value="ECO:0007669"/>
    <property type="project" value="UniProtKB-KW"/>
</dbReference>
<name>A0A0L0RWP0_ALLM3</name>
<evidence type="ECO:0000313" key="6">
    <source>
        <dbReference type="EMBL" id="KNE54461.1"/>
    </source>
</evidence>
<keyword evidence="2 3" id="KW-0067">ATP-binding</keyword>
<dbReference type="OrthoDB" id="40902at2759"/>
<gene>
    <name evidence="6" type="ORF">AMAG_00435</name>
</gene>
<proteinExistence type="inferred from homology"/>
<reference evidence="7" key="2">
    <citation type="submission" date="2009-11" db="EMBL/GenBank/DDBJ databases">
        <title>The Genome Sequence of Allomyces macrogynus strain ATCC 38327.</title>
        <authorList>
            <consortium name="The Broad Institute Genome Sequencing Platform"/>
            <person name="Russ C."/>
            <person name="Cuomo C."/>
            <person name="Shea T."/>
            <person name="Young S.K."/>
            <person name="Zeng Q."/>
            <person name="Koehrsen M."/>
            <person name="Haas B."/>
            <person name="Borodovsky M."/>
            <person name="Guigo R."/>
            <person name="Alvarado L."/>
            <person name="Berlin A."/>
            <person name="Borenstein D."/>
            <person name="Chen Z."/>
            <person name="Engels R."/>
            <person name="Freedman E."/>
            <person name="Gellesch M."/>
            <person name="Goldberg J."/>
            <person name="Griggs A."/>
            <person name="Gujja S."/>
            <person name="Heiman D."/>
            <person name="Hepburn T."/>
            <person name="Howarth C."/>
            <person name="Jen D."/>
            <person name="Larson L."/>
            <person name="Lewis B."/>
            <person name="Mehta T."/>
            <person name="Park D."/>
            <person name="Pearson M."/>
            <person name="Roberts A."/>
            <person name="Saif S."/>
            <person name="Shenoy N."/>
            <person name="Sisk P."/>
            <person name="Stolte C."/>
            <person name="Sykes S."/>
            <person name="Walk T."/>
            <person name="White J."/>
            <person name="Yandava C."/>
            <person name="Burger G."/>
            <person name="Gray M.W."/>
            <person name="Holland P.W.H."/>
            <person name="King N."/>
            <person name="Lang F.B.F."/>
            <person name="Roger A.J."/>
            <person name="Ruiz-Trillo I."/>
            <person name="Lander E."/>
            <person name="Nusbaum C."/>
        </authorList>
    </citation>
    <scope>NUCLEOTIDE SEQUENCE [LARGE SCALE GENOMIC DNA]</scope>
    <source>
        <strain evidence="7">ATCC 38327</strain>
    </source>
</reference>
<reference evidence="6 7" key="1">
    <citation type="submission" date="2009-11" db="EMBL/GenBank/DDBJ databases">
        <title>Annotation of Allomyces macrogynus ATCC 38327.</title>
        <authorList>
            <consortium name="The Broad Institute Genome Sequencing Platform"/>
            <person name="Russ C."/>
            <person name="Cuomo C."/>
            <person name="Burger G."/>
            <person name="Gray M.W."/>
            <person name="Holland P.W.H."/>
            <person name="King N."/>
            <person name="Lang F.B.F."/>
            <person name="Roger A.J."/>
            <person name="Ruiz-Trillo I."/>
            <person name="Young S.K."/>
            <person name="Zeng Q."/>
            <person name="Gargeya S."/>
            <person name="Fitzgerald M."/>
            <person name="Haas B."/>
            <person name="Abouelleil A."/>
            <person name="Alvarado L."/>
            <person name="Arachchi H.M."/>
            <person name="Berlin A."/>
            <person name="Chapman S.B."/>
            <person name="Gearin G."/>
            <person name="Goldberg J."/>
            <person name="Griggs A."/>
            <person name="Gujja S."/>
            <person name="Hansen M."/>
            <person name="Heiman D."/>
            <person name="Howarth C."/>
            <person name="Larimer J."/>
            <person name="Lui A."/>
            <person name="MacDonald P.J.P."/>
            <person name="McCowen C."/>
            <person name="Montmayeur A."/>
            <person name="Murphy C."/>
            <person name="Neiman D."/>
            <person name="Pearson M."/>
            <person name="Priest M."/>
            <person name="Roberts A."/>
            <person name="Saif S."/>
            <person name="Shea T."/>
            <person name="Sisk P."/>
            <person name="Stolte C."/>
            <person name="Sykes S."/>
            <person name="Wortman J."/>
            <person name="Nusbaum C."/>
            <person name="Birren B."/>
        </authorList>
    </citation>
    <scope>NUCLEOTIDE SEQUENCE [LARGE SCALE GENOMIC DNA]</scope>
    <source>
        <strain evidence="6 7">ATCC 38327</strain>
    </source>
</reference>
<dbReference type="PANTHER" id="PTHR24347">
    <property type="entry name" value="SERINE/THREONINE-PROTEIN KINASE"/>
    <property type="match status" value="1"/>
</dbReference>
<dbReference type="GO" id="GO:0005524">
    <property type="term" value="F:ATP binding"/>
    <property type="evidence" value="ECO:0007669"/>
    <property type="project" value="UniProtKB-UniRule"/>
</dbReference>
<dbReference type="VEuPathDB" id="FungiDB:AMAG_00435"/>
<dbReference type="FunFam" id="1.10.510.10:FF:000571">
    <property type="entry name" value="Maternal embryonic leucine zipper kinase"/>
    <property type="match status" value="1"/>
</dbReference>
<sequence>MPSLLAQIKGALALDANASNTTRAHHAPAAGELASVQDIYEKMEKIGEGHFAEVYRVVHRETGQSYALKTIKKKRIPKGKEKVVKREIDILSRVAGHPNIVGLLPEDSFFETDRSYHLVMTLCTGGELFDVIVQRGYLAESEAALIIHQVTEALKYLHSIGIVHRDIKPDNLLIKDKDAPKMQVMVTDFGLSRTLDYEGQILLTACGTPGYLAPEVLSNLGHNTPADMWSLGCVTYVLLSGNMPFFAETTGGIFEKILKGEYEFDPECWDEVSANAKDFVRKLLTLDPDERMTAEEALRHPWLEYYFPSDPNIEPEADGPVAALSAE</sequence>
<dbReference type="Pfam" id="PF00069">
    <property type="entry name" value="Pkinase"/>
    <property type="match status" value="1"/>
</dbReference>
<keyword evidence="6" id="KW-0418">Kinase</keyword>
<keyword evidence="6" id="KW-0808">Transferase</keyword>
<dbReference type="EMBL" id="GG745328">
    <property type="protein sequence ID" value="KNE54461.1"/>
    <property type="molecule type" value="Genomic_DNA"/>
</dbReference>
<dbReference type="STRING" id="578462.A0A0L0RWP0"/>
<keyword evidence="4" id="KW-0723">Serine/threonine-protein kinase</keyword>
<evidence type="ECO:0000256" key="2">
    <source>
        <dbReference type="ARBA" id="ARBA00022840"/>
    </source>
</evidence>
<dbReference type="InterPro" id="IPR008271">
    <property type="entry name" value="Ser/Thr_kinase_AS"/>
</dbReference>
<dbReference type="CDD" id="cd05117">
    <property type="entry name" value="STKc_CAMK"/>
    <property type="match status" value="1"/>
</dbReference>
<evidence type="ECO:0000259" key="5">
    <source>
        <dbReference type="PROSITE" id="PS50011"/>
    </source>
</evidence>
<evidence type="ECO:0000313" key="7">
    <source>
        <dbReference type="Proteomes" id="UP000054350"/>
    </source>
</evidence>
<dbReference type="InterPro" id="IPR000719">
    <property type="entry name" value="Prot_kinase_dom"/>
</dbReference>
<accession>A0A0L0RWP0</accession>
<dbReference type="AlphaFoldDB" id="A0A0L0RWP0"/>
<keyword evidence="1 3" id="KW-0547">Nucleotide-binding</keyword>
<feature type="binding site" evidence="3">
    <location>
        <position position="73"/>
    </location>
    <ligand>
        <name>ATP</name>
        <dbReference type="ChEBI" id="CHEBI:30616"/>
    </ligand>
</feature>
<dbReference type="PROSITE" id="PS50011">
    <property type="entry name" value="PROTEIN_KINASE_DOM"/>
    <property type="match status" value="1"/>
</dbReference>
<evidence type="ECO:0000256" key="3">
    <source>
        <dbReference type="PROSITE-ProRule" id="PRU10141"/>
    </source>
</evidence>
<evidence type="ECO:0000256" key="4">
    <source>
        <dbReference type="RuleBase" id="RU000304"/>
    </source>
</evidence>
<protein>
    <submittedName>
        <fullName evidence="6">CAMK/CAMK1 protein kinase</fullName>
    </submittedName>
</protein>
<dbReference type="Gene3D" id="3.30.200.20">
    <property type="entry name" value="Phosphorylase Kinase, domain 1"/>
    <property type="match status" value="1"/>
</dbReference>
<evidence type="ECO:0000256" key="1">
    <source>
        <dbReference type="ARBA" id="ARBA00022741"/>
    </source>
</evidence>
<dbReference type="InterPro" id="IPR011009">
    <property type="entry name" value="Kinase-like_dom_sf"/>
</dbReference>
<comment type="similarity">
    <text evidence="4">Belongs to the protein kinase superfamily.</text>
</comment>
<keyword evidence="7" id="KW-1185">Reference proteome</keyword>
<dbReference type="SMART" id="SM00220">
    <property type="entry name" value="S_TKc"/>
    <property type="match status" value="1"/>
</dbReference>
<dbReference type="SUPFAM" id="SSF56112">
    <property type="entry name" value="Protein kinase-like (PK-like)"/>
    <property type="match status" value="1"/>
</dbReference>
<dbReference type="eggNOG" id="KOG0032">
    <property type="taxonomic scope" value="Eukaryota"/>
</dbReference>
<feature type="domain" description="Protein kinase" evidence="5">
    <location>
        <begin position="40"/>
        <end position="303"/>
    </location>
</feature>
<organism evidence="6 7">
    <name type="scientific">Allomyces macrogynus (strain ATCC 38327)</name>
    <name type="common">Allomyces javanicus var. macrogynus</name>
    <dbReference type="NCBI Taxonomy" id="578462"/>
    <lineage>
        <taxon>Eukaryota</taxon>
        <taxon>Fungi</taxon>
        <taxon>Fungi incertae sedis</taxon>
        <taxon>Blastocladiomycota</taxon>
        <taxon>Blastocladiomycetes</taxon>
        <taxon>Blastocladiales</taxon>
        <taxon>Blastocladiaceae</taxon>
        <taxon>Allomyces</taxon>
    </lineage>
</organism>
<dbReference type="PROSITE" id="PS00107">
    <property type="entry name" value="PROTEIN_KINASE_ATP"/>
    <property type="match status" value="1"/>
</dbReference>
<dbReference type="OMA" id="NEPKFMT"/>
<dbReference type="Proteomes" id="UP000054350">
    <property type="component" value="Unassembled WGS sequence"/>
</dbReference>